<dbReference type="Proteomes" id="UP001258017">
    <property type="component" value="Unassembled WGS sequence"/>
</dbReference>
<gene>
    <name evidence="3" type="ORF">KPH14_007959</name>
</gene>
<protein>
    <submittedName>
        <fullName evidence="3">Uncharacterized protein</fullName>
    </submittedName>
</protein>
<organism evidence="3 4">
    <name type="scientific">Odynerus spinipes</name>
    <dbReference type="NCBI Taxonomy" id="1348599"/>
    <lineage>
        <taxon>Eukaryota</taxon>
        <taxon>Metazoa</taxon>
        <taxon>Ecdysozoa</taxon>
        <taxon>Arthropoda</taxon>
        <taxon>Hexapoda</taxon>
        <taxon>Insecta</taxon>
        <taxon>Pterygota</taxon>
        <taxon>Neoptera</taxon>
        <taxon>Endopterygota</taxon>
        <taxon>Hymenoptera</taxon>
        <taxon>Apocrita</taxon>
        <taxon>Aculeata</taxon>
        <taxon>Vespoidea</taxon>
        <taxon>Vespidae</taxon>
        <taxon>Eumeninae</taxon>
        <taxon>Odynerus</taxon>
    </lineage>
</organism>
<keyword evidence="2" id="KW-0732">Signal</keyword>
<evidence type="ECO:0000256" key="1">
    <source>
        <dbReference type="SAM" id="MobiDB-lite"/>
    </source>
</evidence>
<accession>A0AAD9VPB9</accession>
<reference evidence="3" key="1">
    <citation type="submission" date="2021-08" db="EMBL/GenBank/DDBJ databases">
        <authorList>
            <person name="Misof B."/>
            <person name="Oliver O."/>
            <person name="Podsiadlowski L."/>
            <person name="Donath A."/>
            <person name="Peters R."/>
            <person name="Mayer C."/>
            <person name="Rust J."/>
            <person name="Gunkel S."/>
            <person name="Lesny P."/>
            <person name="Martin S."/>
            <person name="Oeyen J.P."/>
            <person name="Petersen M."/>
            <person name="Panagiotis P."/>
            <person name="Wilbrandt J."/>
            <person name="Tanja T."/>
        </authorList>
    </citation>
    <scope>NUCLEOTIDE SEQUENCE</scope>
    <source>
        <strain evidence="3">GBR_01_08_01A</strain>
        <tissue evidence="3">Thorax + abdomen</tissue>
    </source>
</reference>
<feature type="region of interest" description="Disordered" evidence="1">
    <location>
        <begin position="14"/>
        <end position="37"/>
    </location>
</feature>
<dbReference type="EMBL" id="JAIFRP010000042">
    <property type="protein sequence ID" value="KAK2581150.1"/>
    <property type="molecule type" value="Genomic_DNA"/>
</dbReference>
<evidence type="ECO:0000256" key="2">
    <source>
        <dbReference type="SAM" id="SignalP"/>
    </source>
</evidence>
<proteinExistence type="predicted"/>
<sequence length="197" mass="22752">MFFLLLIVSREGASSTSGRDNLFRENDPISSSNSNESPLTVIPTIDYADTARPCLYLSPDLPACHFIRDDNSQRFHRSLEKSYEGVKLSRKFPFEEHVTVYALQGCLPSRLPFKMALCESKESLERASRIWKLYPFQATEEDAKASFVFPRFDLDRWTRAMKLLEEEQRGRKDDEKTGGKGWFKGKKWNGALELRLT</sequence>
<feature type="compositionally biased region" description="Polar residues" evidence="1">
    <location>
        <begin position="28"/>
        <end position="37"/>
    </location>
</feature>
<evidence type="ECO:0000313" key="3">
    <source>
        <dbReference type="EMBL" id="KAK2581150.1"/>
    </source>
</evidence>
<feature type="chain" id="PRO_5042171847" evidence="2">
    <location>
        <begin position="19"/>
        <end position="197"/>
    </location>
</feature>
<keyword evidence="4" id="KW-1185">Reference proteome</keyword>
<feature type="signal peptide" evidence="2">
    <location>
        <begin position="1"/>
        <end position="18"/>
    </location>
</feature>
<dbReference type="AlphaFoldDB" id="A0AAD9VPB9"/>
<comment type="caution">
    <text evidence="3">The sequence shown here is derived from an EMBL/GenBank/DDBJ whole genome shotgun (WGS) entry which is preliminary data.</text>
</comment>
<name>A0AAD9VPB9_9HYME</name>
<evidence type="ECO:0000313" key="4">
    <source>
        <dbReference type="Proteomes" id="UP001258017"/>
    </source>
</evidence>
<reference evidence="3" key="2">
    <citation type="journal article" date="2023" name="Commun. Biol.">
        <title>Intrasexual cuticular hydrocarbon dimorphism in a wasp sheds light on hydrocarbon biosynthesis genes in Hymenoptera.</title>
        <authorList>
            <person name="Moris V.C."/>
            <person name="Podsiadlowski L."/>
            <person name="Martin S."/>
            <person name="Oeyen J.P."/>
            <person name="Donath A."/>
            <person name="Petersen M."/>
            <person name="Wilbrandt J."/>
            <person name="Misof B."/>
            <person name="Liedtke D."/>
            <person name="Thamm M."/>
            <person name="Scheiner R."/>
            <person name="Schmitt T."/>
            <person name="Niehuis O."/>
        </authorList>
    </citation>
    <scope>NUCLEOTIDE SEQUENCE</scope>
    <source>
        <strain evidence="3">GBR_01_08_01A</strain>
    </source>
</reference>